<evidence type="ECO:0000313" key="3">
    <source>
        <dbReference type="Proteomes" id="UP000757103"/>
    </source>
</evidence>
<feature type="transmembrane region" description="Helical" evidence="1">
    <location>
        <begin position="102"/>
        <end position="121"/>
    </location>
</feature>
<keyword evidence="1" id="KW-0812">Transmembrane</keyword>
<dbReference type="RefSeq" id="WP_273306868.1">
    <property type="nucleotide sequence ID" value="NZ_DYUD01000027.1"/>
</dbReference>
<reference evidence="2" key="2">
    <citation type="submission" date="2021-09" db="EMBL/GenBank/DDBJ databases">
        <authorList>
            <person name="Gilroy R."/>
        </authorList>
    </citation>
    <scope>NUCLEOTIDE SEQUENCE</scope>
    <source>
        <strain evidence="2">CHK121-7720</strain>
    </source>
</reference>
<accession>A0A921MS66</accession>
<evidence type="ECO:0000256" key="1">
    <source>
        <dbReference type="SAM" id="Phobius"/>
    </source>
</evidence>
<proteinExistence type="predicted"/>
<comment type="caution">
    <text evidence="2">The sequence shown here is derived from an EMBL/GenBank/DDBJ whole genome shotgun (WGS) entry which is preliminary data.</text>
</comment>
<keyword evidence="1" id="KW-0472">Membrane</keyword>
<evidence type="ECO:0000313" key="2">
    <source>
        <dbReference type="EMBL" id="HJG89808.1"/>
    </source>
</evidence>
<gene>
    <name evidence="2" type="ORF">K8U91_10125</name>
</gene>
<protein>
    <submittedName>
        <fullName evidence="2">DUF4293 domain-containing protein</fullName>
    </submittedName>
</protein>
<feature type="transmembrane region" description="Helical" evidence="1">
    <location>
        <begin position="133"/>
        <end position="153"/>
    </location>
</feature>
<feature type="transmembrane region" description="Helical" evidence="1">
    <location>
        <begin position="70"/>
        <end position="90"/>
    </location>
</feature>
<reference evidence="2" key="1">
    <citation type="journal article" date="2021" name="PeerJ">
        <title>Extensive microbial diversity within the chicken gut microbiome revealed by metagenomics and culture.</title>
        <authorList>
            <person name="Gilroy R."/>
            <person name="Ravi A."/>
            <person name="Getino M."/>
            <person name="Pursley I."/>
            <person name="Horton D.L."/>
            <person name="Alikhan N.F."/>
            <person name="Baker D."/>
            <person name="Gharbi K."/>
            <person name="Hall N."/>
            <person name="Watson M."/>
            <person name="Adriaenssens E.M."/>
            <person name="Foster-Nyarko E."/>
            <person name="Jarju S."/>
            <person name="Secka A."/>
            <person name="Antonio M."/>
            <person name="Oren A."/>
            <person name="Chaudhuri R.R."/>
            <person name="La Ragione R."/>
            <person name="Hildebrand F."/>
            <person name="Pallen M.J."/>
        </authorList>
    </citation>
    <scope>NUCLEOTIDE SEQUENCE</scope>
    <source>
        <strain evidence="2">CHK121-7720</strain>
    </source>
</reference>
<dbReference type="AlphaFoldDB" id="A0A921MS66"/>
<organism evidence="2 3">
    <name type="scientific">Barnesiella viscericola</name>
    <dbReference type="NCBI Taxonomy" id="397865"/>
    <lineage>
        <taxon>Bacteria</taxon>
        <taxon>Pseudomonadati</taxon>
        <taxon>Bacteroidota</taxon>
        <taxon>Bacteroidia</taxon>
        <taxon>Bacteroidales</taxon>
        <taxon>Barnesiellaceae</taxon>
        <taxon>Barnesiella</taxon>
    </lineage>
</organism>
<keyword evidence="1" id="KW-1133">Transmembrane helix</keyword>
<dbReference type="EMBL" id="DYUD01000027">
    <property type="protein sequence ID" value="HJG89808.1"/>
    <property type="molecule type" value="Genomic_DNA"/>
</dbReference>
<sequence length="167" mass="18514">MIQRIQSIYLLLAAALMATFLFCPIAQFDTPDGLYSFTSQGVSTVMAEPAAQATEAAATIARTSVFTPTWGVFALGTIIAVLSIIAIFLYKNRPTQARICMINAFFLVTFYVVIFLSGYTFRSDLAATHTSWTAYLIMPFVALVLDVLAYKAINKDEQLVRSMDRIR</sequence>
<name>A0A921MS66_9BACT</name>
<dbReference type="Proteomes" id="UP000757103">
    <property type="component" value="Unassembled WGS sequence"/>
</dbReference>
<dbReference type="InterPro" id="IPR025635">
    <property type="entry name" value="DUF4293"/>
</dbReference>
<dbReference type="Pfam" id="PF14126">
    <property type="entry name" value="DUF4293"/>
    <property type="match status" value="1"/>
</dbReference>